<dbReference type="PROSITE" id="PS00012">
    <property type="entry name" value="PHOSPHOPANTETHEINE"/>
    <property type="match status" value="1"/>
</dbReference>
<keyword evidence="8" id="KW-1185">Reference proteome</keyword>
<dbReference type="PANTHER" id="PTHR30471:SF3">
    <property type="entry name" value="UPF0758 PROTEIN YEES-RELATED"/>
    <property type="match status" value="1"/>
</dbReference>
<dbReference type="EMBL" id="CP066776">
    <property type="protein sequence ID" value="QQL46185.1"/>
    <property type="molecule type" value="Genomic_DNA"/>
</dbReference>
<sequence length="213" mass="23387">MLRLGAKSLSTAELLALFFRVGGVGYSAVDLGNALIERFPTLNHMARASIDELTSVRGIGKAKACELAAAFELGQRFAAERSTNKPLNSPMLVEALLGHEMRSLNHEHLRVLLTDTRHQLIRAEEISRGSVNESIAHPRDVLRPAILAAAYGMILVHNHPSGDPSPSSADIQLTKRIQEAAELMKIKLIDHVIIGTRSNHRPGYFSFRENGQL</sequence>
<reference evidence="7 8" key="1">
    <citation type="submission" date="2020-12" db="EMBL/GenBank/DDBJ databases">
        <title>Sulforoseuscoccus oceanibium gen. nov., sp. nov., a representative of the phylum Verrucomicrobia with special cytoplasmic membrane, and proposal of Sulforoseuscoccusaceae fam. nov.</title>
        <authorList>
            <person name="Xi F."/>
        </authorList>
    </citation>
    <scope>NUCLEOTIDE SEQUENCE [LARGE SCALE GENOMIC DNA]</scope>
    <source>
        <strain evidence="7 8">T37</strain>
    </source>
</reference>
<dbReference type="InterPro" id="IPR006162">
    <property type="entry name" value="Ppantetheine_attach_site"/>
</dbReference>
<evidence type="ECO:0000256" key="4">
    <source>
        <dbReference type="ARBA" id="ARBA00022833"/>
    </source>
</evidence>
<evidence type="ECO:0000313" key="7">
    <source>
        <dbReference type="EMBL" id="QQL46185.1"/>
    </source>
</evidence>
<keyword evidence="4" id="KW-0862">Zinc</keyword>
<dbReference type="InterPro" id="IPR046778">
    <property type="entry name" value="UPF0758_N"/>
</dbReference>
<dbReference type="Gene3D" id="1.10.150.20">
    <property type="entry name" value="5' to 3' exonuclease, C-terminal subdomain"/>
    <property type="match status" value="1"/>
</dbReference>
<evidence type="ECO:0000256" key="1">
    <source>
        <dbReference type="ARBA" id="ARBA00022670"/>
    </source>
</evidence>
<dbReference type="InterPro" id="IPR010994">
    <property type="entry name" value="RuvA_2-like"/>
</dbReference>
<dbReference type="AlphaFoldDB" id="A0A6B3LAY8"/>
<dbReference type="NCBIfam" id="NF000642">
    <property type="entry name" value="PRK00024.1"/>
    <property type="match status" value="1"/>
</dbReference>
<dbReference type="CDD" id="cd08071">
    <property type="entry name" value="MPN_DUF2466"/>
    <property type="match status" value="1"/>
</dbReference>
<dbReference type="InterPro" id="IPR001405">
    <property type="entry name" value="UPF0758"/>
</dbReference>
<keyword evidence="3" id="KW-0378">Hydrolase</keyword>
<keyword evidence="1" id="KW-0645">Protease</keyword>
<proteinExistence type="inferred from homology"/>
<dbReference type="GO" id="GO:0008237">
    <property type="term" value="F:metallopeptidase activity"/>
    <property type="evidence" value="ECO:0007669"/>
    <property type="project" value="UniProtKB-KW"/>
</dbReference>
<dbReference type="InterPro" id="IPR020891">
    <property type="entry name" value="UPF0758_CS"/>
</dbReference>
<dbReference type="InterPro" id="IPR037518">
    <property type="entry name" value="MPN"/>
</dbReference>
<dbReference type="GO" id="GO:0046872">
    <property type="term" value="F:metal ion binding"/>
    <property type="evidence" value="ECO:0007669"/>
    <property type="project" value="UniProtKB-KW"/>
</dbReference>
<protein>
    <submittedName>
        <fullName evidence="7">DNA repair protein RadC</fullName>
    </submittedName>
</protein>
<comment type="similarity">
    <text evidence="6">Belongs to the UPF0758 family.</text>
</comment>
<dbReference type="Pfam" id="PF04002">
    <property type="entry name" value="RadC"/>
    <property type="match status" value="1"/>
</dbReference>
<dbReference type="NCBIfam" id="TIGR00608">
    <property type="entry name" value="radc"/>
    <property type="match status" value="1"/>
</dbReference>
<evidence type="ECO:0000256" key="3">
    <source>
        <dbReference type="ARBA" id="ARBA00022801"/>
    </source>
</evidence>
<keyword evidence="5" id="KW-0482">Metalloprotease</keyword>
<evidence type="ECO:0000256" key="5">
    <source>
        <dbReference type="ARBA" id="ARBA00023049"/>
    </source>
</evidence>
<keyword evidence="2" id="KW-0479">Metal-binding</keyword>
<name>A0A6B3LAY8_9BACT</name>
<evidence type="ECO:0000256" key="2">
    <source>
        <dbReference type="ARBA" id="ARBA00022723"/>
    </source>
</evidence>
<evidence type="ECO:0000256" key="6">
    <source>
        <dbReference type="RuleBase" id="RU003797"/>
    </source>
</evidence>
<organism evidence="7 8">
    <name type="scientific">Sulfuriroseicoccus oceanibius</name>
    <dbReference type="NCBI Taxonomy" id="2707525"/>
    <lineage>
        <taxon>Bacteria</taxon>
        <taxon>Pseudomonadati</taxon>
        <taxon>Verrucomicrobiota</taxon>
        <taxon>Verrucomicrobiia</taxon>
        <taxon>Verrucomicrobiales</taxon>
        <taxon>Verrucomicrobiaceae</taxon>
        <taxon>Sulfuriroseicoccus</taxon>
    </lineage>
</organism>
<dbReference type="KEGG" id="soa:G3M56_006280"/>
<accession>A0A6B3LAY8</accession>
<dbReference type="InterPro" id="IPR025657">
    <property type="entry name" value="RadC_JAB"/>
</dbReference>
<dbReference type="SUPFAM" id="SSF102712">
    <property type="entry name" value="JAB1/MPN domain"/>
    <property type="match status" value="1"/>
</dbReference>
<dbReference type="PROSITE" id="PS01302">
    <property type="entry name" value="UPF0758"/>
    <property type="match status" value="1"/>
</dbReference>
<dbReference type="GO" id="GO:0006508">
    <property type="term" value="P:proteolysis"/>
    <property type="evidence" value="ECO:0007669"/>
    <property type="project" value="UniProtKB-KW"/>
</dbReference>
<dbReference type="PROSITE" id="PS50249">
    <property type="entry name" value="MPN"/>
    <property type="match status" value="1"/>
</dbReference>
<dbReference type="Gene3D" id="3.40.140.10">
    <property type="entry name" value="Cytidine Deaminase, domain 2"/>
    <property type="match status" value="1"/>
</dbReference>
<dbReference type="SUPFAM" id="SSF47781">
    <property type="entry name" value="RuvA domain 2-like"/>
    <property type="match status" value="1"/>
</dbReference>
<dbReference type="Pfam" id="PF20582">
    <property type="entry name" value="UPF0758_N"/>
    <property type="match status" value="1"/>
</dbReference>
<evidence type="ECO:0000313" key="8">
    <source>
        <dbReference type="Proteomes" id="UP000475117"/>
    </source>
</evidence>
<dbReference type="PANTHER" id="PTHR30471">
    <property type="entry name" value="DNA REPAIR PROTEIN RADC"/>
    <property type="match status" value="1"/>
</dbReference>
<dbReference type="Proteomes" id="UP000475117">
    <property type="component" value="Chromosome"/>
</dbReference>
<gene>
    <name evidence="7" type="primary">radC</name>
    <name evidence="7" type="ORF">G3M56_006280</name>
</gene>